<dbReference type="EMBL" id="DS268483">
    <property type="protein sequence ID" value="EFP10259.1"/>
    <property type="molecule type" value="Genomic_DNA"/>
</dbReference>
<dbReference type="PROSITE" id="PS50181">
    <property type="entry name" value="FBOX"/>
    <property type="match status" value="1"/>
</dbReference>
<gene>
    <name evidence="2" type="ORF">CRE_24104</name>
</gene>
<dbReference type="Pfam" id="PF00646">
    <property type="entry name" value="F-box"/>
    <property type="match status" value="1"/>
</dbReference>
<dbReference type="HOGENOM" id="CLU_790482_0_0_1"/>
<dbReference type="CDD" id="cd09917">
    <property type="entry name" value="F-box_SF"/>
    <property type="match status" value="1"/>
</dbReference>
<dbReference type="AlphaFoldDB" id="E3MVL4"/>
<evidence type="ECO:0000313" key="2">
    <source>
        <dbReference type="EMBL" id="EFP10259.1"/>
    </source>
</evidence>
<dbReference type="eggNOG" id="ENOG502TIWM">
    <property type="taxonomic scope" value="Eukaryota"/>
</dbReference>
<protein>
    <recommendedName>
        <fullName evidence="1">F-box domain-containing protein</fullName>
    </recommendedName>
</protein>
<name>E3MVL4_CAERE</name>
<dbReference type="OMA" id="FWEDAND"/>
<sequence length="387" mass="45399">MKLLKFPWLVLINIVKFMDSVDLVNLSSTNRRLREQYISKIRPGGIGILFGSISACIKIGEFVIVFEKYGSYKETVPKEVRTIGPITIDAVCLPPKENKRWQTVVEDVYTPCLTLAQHIKTIFPEAELNFFRCEHECDAGTLQLLASWDLNMFKEKRFEFHVNSNENIKNLANQYCKSNQLSVIGLHYEGFHIVTRTKSFRNNEENELPVDSKFWFSHCKQLDRLINYILVCVLKVRLEAWRHLIKKWIEGKLNKLVFVRASRVTSLNMLELTEGFSTHPWNDEEMIQFKACVSFYGFIVHVSSFFRRTDFSVYFEQKGTIICSRKNRKASLHFDQNNSIFTMVVWDTQASERCLSLFPEIRTRSSFAFDAHILLMPIFYNDFFLFH</sequence>
<proteinExistence type="predicted"/>
<dbReference type="InterPro" id="IPR001810">
    <property type="entry name" value="F-box_dom"/>
</dbReference>
<evidence type="ECO:0000259" key="1">
    <source>
        <dbReference type="PROSITE" id="PS50181"/>
    </source>
</evidence>
<accession>E3MVL4</accession>
<organism evidence="3">
    <name type="scientific">Caenorhabditis remanei</name>
    <name type="common">Caenorhabditis vulgaris</name>
    <dbReference type="NCBI Taxonomy" id="31234"/>
    <lineage>
        <taxon>Eukaryota</taxon>
        <taxon>Metazoa</taxon>
        <taxon>Ecdysozoa</taxon>
        <taxon>Nematoda</taxon>
        <taxon>Chromadorea</taxon>
        <taxon>Rhabditida</taxon>
        <taxon>Rhabditina</taxon>
        <taxon>Rhabditomorpha</taxon>
        <taxon>Rhabditoidea</taxon>
        <taxon>Rhabditidae</taxon>
        <taxon>Peloderinae</taxon>
        <taxon>Caenorhabditis</taxon>
    </lineage>
</organism>
<evidence type="ECO:0000313" key="3">
    <source>
        <dbReference type="Proteomes" id="UP000008281"/>
    </source>
</evidence>
<feature type="domain" description="F-box" evidence="1">
    <location>
        <begin position="1"/>
        <end position="53"/>
    </location>
</feature>
<dbReference type="FunCoup" id="E3MVL4">
    <property type="interactions" value="627"/>
</dbReference>
<reference evidence="2" key="1">
    <citation type="submission" date="2007-07" db="EMBL/GenBank/DDBJ databases">
        <title>PCAP assembly of the Caenorhabditis remanei genome.</title>
        <authorList>
            <consortium name="The Caenorhabditis remanei Sequencing Consortium"/>
            <person name="Wilson R.K."/>
        </authorList>
    </citation>
    <scope>NUCLEOTIDE SEQUENCE [LARGE SCALE GENOMIC DNA]</scope>
    <source>
        <strain evidence="2">PB4641</strain>
    </source>
</reference>
<keyword evidence="3" id="KW-1185">Reference proteome</keyword>
<dbReference type="InParanoid" id="E3MVL4"/>
<dbReference type="Proteomes" id="UP000008281">
    <property type="component" value="Unassembled WGS sequence"/>
</dbReference>